<dbReference type="GO" id="GO:0007169">
    <property type="term" value="P:cell surface receptor protein tyrosine kinase signaling pathway"/>
    <property type="evidence" value="ECO:0007669"/>
    <property type="project" value="TreeGrafter"/>
</dbReference>
<keyword evidence="6" id="KW-0812">Transmembrane</keyword>
<dbReference type="InterPro" id="IPR038081">
    <property type="entry name" value="CalX-like_sf"/>
</dbReference>
<reference evidence="8" key="1">
    <citation type="submission" date="2023-03" db="EMBL/GenBank/DDBJ databases">
        <authorList>
            <person name="Steffen K."/>
            <person name="Cardenas P."/>
        </authorList>
    </citation>
    <scope>NUCLEOTIDE SEQUENCE</scope>
</reference>
<evidence type="ECO:0000256" key="3">
    <source>
        <dbReference type="ARBA" id="ARBA00022737"/>
    </source>
</evidence>
<dbReference type="GO" id="GO:0005524">
    <property type="term" value="F:ATP binding"/>
    <property type="evidence" value="ECO:0007669"/>
    <property type="project" value="UniProtKB-UniRule"/>
</dbReference>
<dbReference type="GO" id="GO:0004714">
    <property type="term" value="F:transmembrane receptor protein tyrosine kinase activity"/>
    <property type="evidence" value="ECO:0007669"/>
    <property type="project" value="TreeGrafter"/>
</dbReference>
<comment type="subcellular location">
    <subcellularLocation>
        <location evidence="1">Membrane</location>
        <topology evidence="1">Single-pass membrane protein</topology>
    </subcellularLocation>
</comment>
<dbReference type="SUPFAM" id="SSF141072">
    <property type="entry name" value="CalX-like"/>
    <property type="match status" value="1"/>
</dbReference>
<evidence type="ECO:0000313" key="8">
    <source>
        <dbReference type="EMBL" id="CAI7996744.1"/>
    </source>
</evidence>
<evidence type="ECO:0000313" key="9">
    <source>
        <dbReference type="Proteomes" id="UP001174909"/>
    </source>
</evidence>
<feature type="domain" description="Protein kinase" evidence="7">
    <location>
        <begin position="419"/>
        <end position="481"/>
    </location>
</feature>
<keyword evidence="2" id="KW-0732">Signal</keyword>
<keyword evidence="5" id="KW-0547">Nucleotide-binding</keyword>
<dbReference type="InterPro" id="IPR003644">
    <property type="entry name" value="Calx_beta"/>
</dbReference>
<accession>A0AA35W3Y2</accession>
<dbReference type="Pfam" id="PF07714">
    <property type="entry name" value="PK_Tyr_Ser-Thr"/>
    <property type="match status" value="1"/>
</dbReference>
<keyword evidence="9" id="KW-1185">Reference proteome</keyword>
<feature type="non-terminal residue" evidence="8">
    <location>
        <position position="1"/>
    </location>
</feature>
<keyword evidence="6" id="KW-1133">Transmembrane helix</keyword>
<dbReference type="AlphaFoldDB" id="A0AA35W3Y2"/>
<evidence type="ECO:0000256" key="2">
    <source>
        <dbReference type="ARBA" id="ARBA00022729"/>
    </source>
</evidence>
<dbReference type="InterPro" id="IPR001245">
    <property type="entry name" value="Ser-Thr/Tyr_kinase_cat_dom"/>
</dbReference>
<dbReference type="Gene3D" id="3.30.200.20">
    <property type="entry name" value="Phosphorylase Kinase, domain 1"/>
    <property type="match status" value="1"/>
</dbReference>
<protein>
    <recommendedName>
        <fullName evidence="7">Protein kinase domain-containing protein</fullName>
    </recommendedName>
</protein>
<dbReference type="SUPFAM" id="SSF56112">
    <property type="entry name" value="Protein kinase-like (PK-like)"/>
    <property type="match status" value="1"/>
</dbReference>
<keyword evidence="5" id="KW-0067">ATP-binding</keyword>
<evidence type="ECO:0000256" key="4">
    <source>
        <dbReference type="ARBA" id="ARBA00022837"/>
    </source>
</evidence>
<dbReference type="Gene3D" id="2.60.40.2030">
    <property type="match status" value="1"/>
</dbReference>
<dbReference type="EMBL" id="CASHTH010000278">
    <property type="protein sequence ID" value="CAI7996744.1"/>
    <property type="molecule type" value="Genomic_DNA"/>
</dbReference>
<dbReference type="InterPro" id="IPR050122">
    <property type="entry name" value="RTK"/>
</dbReference>
<dbReference type="InterPro" id="IPR017441">
    <property type="entry name" value="Protein_kinase_ATP_BS"/>
</dbReference>
<keyword evidence="4" id="KW-0106">Calcium</keyword>
<dbReference type="Proteomes" id="UP001174909">
    <property type="component" value="Unassembled WGS sequence"/>
</dbReference>
<dbReference type="GO" id="GO:0043235">
    <property type="term" value="C:receptor complex"/>
    <property type="evidence" value="ECO:0007669"/>
    <property type="project" value="TreeGrafter"/>
</dbReference>
<dbReference type="InterPro" id="IPR000719">
    <property type="entry name" value="Prot_kinase_dom"/>
</dbReference>
<evidence type="ECO:0000256" key="6">
    <source>
        <dbReference type="SAM" id="Phobius"/>
    </source>
</evidence>
<comment type="caution">
    <text evidence="8">The sequence shown here is derived from an EMBL/GenBank/DDBJ whole genome shotgun (WGS) entry which is preliminary data.</text>
</comment>
<dbReference type="PANTHER" id="PTHR24416">
    <property type="entry name" value="TYROSINE-PROTEIN KINASE RECEPTOR"/>
    <property type="match status" value="1"/>
</dbReference>
<sequence length="481" mass="52999">MTWETADGRELSRSPNSNSILYSAPVEATLEMICYAYTVHTSVQFLQFFVLIAQGTVIGFSSTTYAGTETSGIVSVCVEVFNPSSGGATEKFDVTLLSAEELSDGEQKVQCSTFEFERGMSAKCHECGIIDDDVCSAKENVTEYELILSVPPGDRLGVDSSRTTTNITIDDSRETECYVRVGYESSSYTISEPSGREEICVTSRSPGIDEMFTINIATHTSPNSVDLFQQTTDSLTFDGTSHTQCYEVTFNFDVENICEHFDCRGIQLESTLTTADESARVHINTSTAVVIIKLPENCTCTNEPHTLSNSNDNNFKTVTAIISSLVVVIVILAVVVLGMLCYRKSKKKDRFLPRDYQRAAVEGVSFAKNSIDPRHKAEVVAAEKPSITQEPENERSSFLSARLRRQLKNKRMLISKNDIELSNAIGQGQSGLVYRAYLTTARGKELVAVKTVKALFSKIDTVQLSKEVSTMLSLEHTNVMS</sequence>
<proteinExistence type="predicted"/>
<organism evidence="8 9">
    <name type="scientific">Geodia barretti</name>
    <name type="common">Barrett's horny sponge</name>
    <dbReference type="NCBI Taxonomy" id="519541"/>
    <lineage>
        <taxon>Eukaryota</taxon>
        <taxon>Metazoa</taxon>
        <taxon>Porifera</taxon>
        <taxon>Demospongiae</taxon>
        <taxon>Heteroscleromorpha</taxon>
        <taxon>Tetractinellida</taxon>
        <taxon>Astrophorina</taxon>
        <taxon>Geodiidae</taxon>
        <taxon>Geodia</taxon>
    </lineage>
</organism>
<dbReference type="InterPro" id="IPR011009">
    <property type="entry name" value="Kinase-like_dom_sf"/>
</dbReference>
<gene>
    <name evidence="8" type="ORF">GBAR_LOCUS1946</name>
</gene>
<feature type="binding site" evidence="5">
    <location>
        <position position="450"/>
    </location>
    <ligand>
        <name>ATP</name>
        <dbReference type="ChEBI" id="CHEBI:30616"/>
    </ligand>
</feature>
<keyword evidence="6" id="KW-0472">Membrane</keyword>
<keyword evidence="3" id="KW-0677">Repeat</keyword>
<evidence type="ECO:0000256" key="1">
    <source>
        <dbReference type="ARBA" id="ARBA00004167"/>
    </source>
</evidence>
<dbReference type="GO" id="GO:0005886">
    <property type="term" value="C:plasma membrane"/>
    <property type="evidence" value="ECO:0007669"/>
    <property type="project" value="TreeGrafter"/>
</dbReference>
<name>A0AA35W3Y2_GEOBA</name>
<evidence type="ECO:0000256" key="5">
    <source>
        <dbReference type="PROSITE-ProRule" id="PRU10141"/>
    </source>
</evidence>
<dbReference type="Pfam" id="PF03160">
    <property type="entry name" value="Calx-beta"/>
    <property type="match status" value="2"/>
</dbReference>
<feature type="transmembrane region" description="Helical" evidence="6">
    <location>
        <begin position="318"/>
        <end position="342"/>
    </location>
</feature>
<evidence type="ECO:0000259" key="7">
    <source>
        <dbReference type="PROSITE" id="PS50011"/>
    </source>
</evidence>
<dbReference type="PANTHER" id="PTHR24416:SF611">
    <property type="entry name" value="TYROSINE-PROTEIN KINASE TRANSMEMBRANE RECEPTOR ROR"/>
    <property type="match status" value="1"/>
</dbReference>
<dbReference type="PROSITE" id="PS50011">
    <property type="entry name" value="PROTEIN_KINASE_DOM"/>
    <property type="match status" value="1"/>
</dbReference>
<dbReference type="PROSITE" id="PS00107">
    <property type="entry name" value="PROTEIN_KINASE_ATP"/>
    <property type="match status" value="1"/>
</dbReference>